<dbReference type="InterPro" id="IPR004344">
    <property type="entry name" value="TTL/TTLL_fam"/>
</dbReference>
<protein>
    <recommendedName>
        <fullName evidence="7">Tubulin--tyrosine ligase-like protein 9</fullName>
    </recommendedName>
</protein>
<dbReference type="GO" id="GO:0036064">
    <property type="term" value="C:ciliary basal body"/>
    <property type="evidence" value="ECO:0007669"/>
    <property type="project" value="TreeGrafter"/>
</dbReference>
<dbReference type="GO" id="GO:0070740">
    <property type="term" value="F:tubulin-glutamic acid ligase activity"/>
    <property type="evidence" value="ECO:0007669"/>
    <property type="project" value="TreeGrafter"/>
</dbReference>
<dbReference type="EMBL" id="CADEPI010000059">
    <property type="protein sequence ID" value="CAB3371258.1"/>
    <property type="molecule type" value="Genomic_DNA"/>
</dbReference>
<evidence type="ECO:0000313" key="6">
    <source>
        <dbReference type="Proteomes" id="UP000494165"/>
    </source>
</evidence>
<organism evidence="5 6">
    <name type="scientific">Cloeon dipterum</name>
    <dbReference type="NCBI Taxonomy" id="197152"/>
    <lineage>
        <taxon>Eukaryota</taxon>
        <taxon>Metazoa</taxon>
        <taxon>Ecdysozoa</taxon>
        <taxon>Arthropoda</taxon>
        <taxon>Hexapoda</taxon>
        <taxon>Insecta</taxon>
        <taxon>Pterygota</taxon>
        <taxon>Palaeoptera</taxon>
        <taxon>Ephemeroptera</taxon>
        <taxon>Pisciforma</taxon>
        <taxon>Baetidae</taxon>
        <taxon>Cloeon</taxon>
    </lineage>
</organism>
<gene>
    <name evidence="5" type="ORF">CLODIP_2_CD02312</name>
</gene>
<comment type="caution">
    <text evidence="5">The sequence shown here is derived from an EMBL/GenBank/DDBJ whole genome shotgun (WGS) entry which is preliminary data.</text>
</comment>
<dbReference type="PANTHER" id="PTHR12241">
    <property type="entry name" value="TUBULIN POLYGLUTAMYLASE"/>
    <property type="match status" value="1"/>
</dbReference>
<dbReference type="Gene3D" id="3.30.470.20">
    <property type="entry name" value="ATP-grasp fold, B domain"/>
    <property type="match status" value="1"/>
</dbReference>
<evidence type="ECO:0000256" key="1">
    <source>
        <dbReference type="ARBA" id="ARBA00022598"/>
    </source>
</evidence>
<evidence type="ECO:0000256" key="4">
    <source>
        <dbReference type="SAM" id="MobiDB-lite"/>
    </source>
</evidence>
<keyword evidence="2" id="KW-0547">Nucleotide-binding</keyword>
<keyword evidence="1" id="KW-0436">Ligase</keyword>
<evidence type="ECO:0000313" key="5">
    <source>
        <dbReference type="EMBL" id="CAB3371258.1"/>
    </source>
</evidence>
<name>A0A8S1CSX3_9INSE</name>
<dbReference type="OrthoDB" id="202825at2759"/>
<sequence>MWERRDPVAHPIRKQTNKKDDVRSPPNPKSRRSTRQPTICILANQVIVRKAAERLQLIEVGEKASWNLLWTDQAVTVQQCLSIERFQIVNYIPGISEISRKDLLARNLTRMQKLFPEEYDFFPKTWWLPADHKDLAQFSRAQRGCYYIVKPGSSSQGRGIFITKNIGELDGLQQYVCQVYISRPLLIDGYKFDMRVYGLITSCDPLRLHIYNEGIARFATQKYALPSNGNTDNVFMHLTNYSINKHSCDFMKGEEGSKRRISTINAWLLHQGFDVGLIWSSIDDAISKTVIATAENLKRQYRMSFPRHFQGCFVLLGFDIMLDADLKPHVIEVNRCPSLNIDSPLDEEIKEQLLVDTFTLLNLKRLDQQRVKEEERKKLFESSQLAIKKIALKASNHPGVDSTGKEARAHDEAQALLQAQIDWEEKNSGNFRLVYPSANSEAYSKFFAVESNSSVYQETVASKARKAMVMKNLQSVDDEIVPAYENFSLKEEEVKVNGNTVTRGRIATLNSFEPCFINLAEERERLRDMEKRDALVRSVNLRAAIVEAMRQNGLLRPNEVEEPMKAEKVKYAVLPKIFPDFEPLDTSYFFL</sequence>
<keyword evidence="3" id="KW-0067">ATP-binding</keyword>
<dbReference type="PANTHER" id="PTHR12241:SF161">
    <property type="entry name" value="TUBULIN POLYGLUTAMYLASE TTLL6"/>
    <property type="match status" value="1"/>
</dbReference>
<dbReference type="GO" id="GO:0005524">
    <property type="term" value="F:ATP binding"/>
    <property type="evidence" value="ECO:0007669"/>
    <property type="project" value="UniProtKB-KW"/>
</dbReference>
<evidence type="ECO:0000256" key="2">
    <source>
        <dbReference type="ARBA" id="ARBA00022741"/>
    </source>
</evidence>
<feature type="region of interest" description="Disordered" evidence="4">
    <location>
        <begin position="1"/>
        <end position="35"/>
    </location>
</feature>
<dbReference type="PROSITE" id="PS51221">
    <property type="entry name" value="TTL"/>
    <property type="match status" value="1"/>
</dbReference>
<reference evidence="5 6" key="1">
    <citation type="submission" date="2020-04" db="EMBL/GenBank/DDBJ databases">
        <authorList>
            <person name="Alioto T."/>
            <person name="Alioto T."/>
            <person name="Gomez Garrido J."/>
        </authorList>
    </citation>
    <scope>NUCLEOTIDE SEQUENCE [LARGE SCALE GENOMIC DNA]</scope>
</reference>
<keyword evidence="6" id="KW-1185">Reference proteome</keyword>
<dbReference type="AlphaFoldDB" id="A0A8S1CSX3"/>
<proteinExistence type="predicted"/>
<dbReference type="SUPFAM" id="SSF56059">
    <property type="entry name" value="Glutathione synthetase ATP-binding domain-like"/>
    <property type="match status" value="1"/>
</dbReference>
<dbReference type="Pfam" id="PF03133">
    <property type="entry name" value="TTL"/>
    <property type="match status" value="1"/>
</dbReference>
<accession>A0A8S1CSX3</accession>
<evidence type="ECO:0008006" key="7">
    <source>
        <dbReference type="Google" id="ProtNLM"/>
    </source>
</evidence>
<evidence type="ECO:0000256" key="3">
    <source>
        <dbReference type="ARBA" id="ARBA00022840"/>
    </source>
</evidence>
<dbReference type="GO" id="GO:0015631">
    <property type="term" value="F:tubulin binding"/>
    <property type="evidence" value="ECO:0007669"/>
    <property type="project" value="TreeGrafter"/>
</dbReference>
<dbReference type="GO" id="GO:0000226">
    <property type="term" value="P:microtubule cytoskeleton organization"/>
    <property type="evidence" value="ECO:0007669"/>
    <property type="project" value="TreeGrafter"/>
</dbReference>
<dbReference type="Proteomes" id="UP000494165">
    <property type="component" value="Unassembled WGS sequence"/>
</dbReference>